<evidence type="ECO:0000313" key="2">
    <source>
        <dbReference type="EMBL" id="PIO54831.1"/>
    </source>
</evidence>
<dbReference type="Pfam" id="PF00092">
    <property type="entry name" value="VWA"/>
    <property type="match status" value="1"/>
</dbReference>
<evidence type="ECO:0000259" key="1">
    <source>
        <dbReference type="PROSITE" id="PS50234"/>
    </source>
</evidence>
<name>A0A2G9TA19_TELCI</name>
<dbReference type="OrthoDB" id="18894at2759"/>
<sequence length="138" mass="15257">YLTGLTRTGAAIEHVATEAFSERRGARPLSQRVTRVAIVITDGRSQDNVTVAANNARRQNIQLFAVGVTNHVLQAELEEITGSKDRTFHVNAFEDLNTRLRSAIQRVTCPQTETPKPSGGEASFIYQLTLYQTSLVTR</sequence>
<protein>
    <recommendedName>
        <fullName evidence="1">VWFA domain-containing protein</fullName>
    </recommendedName>
</protein>
<organism evidence="2 3">
    <name type="scientific">Teladorsagia circumcincta</name>
    <name type="common">Brown stomach worm</name>
    <name type="synonym">Ostertagia circumcincta</name>
    <dbReference type="NCBI Taxonomy" id="45464"/>
    <lineage>
        <taxon>Eukaryota</taxon>
        <taxon>Metazoa</taxon>
        <taxon>Ecdysozoa</taxon>
        <taxon>Nematoda</taxon>
        <taxon>Chromadorea</taxon>
        <taxon>Rhabditida</taxon>
        <taxon>Rhabditina</taxon>
        <taxon>Rhabditomorpha</taxon>
        <taxon>Strongyloidea</taxon>
        <taxon>Trichostrongylidae</taxon>
        <taxon>Teladorsagia</taxon>
    </lineage>
</organism>
<dbReference type="PROSITE" id="PS50234">
    <property type="entry name" value="VWFA"/>
    <property type="match status" value="1"/>
</dbReference>
<dbReference type="Gene3D" id="3.40.50.410">
    <property type="entry name" value="von Willebrand factor, type A domain"/>
    <property type="match status" value="1"/>
</dbReference>
<dbReference type="InterPro" id="IPR050525">
    <property type="entry name" value="ECM_Assembly_Org"/>
</dbReference>
<dbReference type="PANTHER" id="PTHR24020:SF87">
    <property type="entry name" value="COLLAGEN ALPHA-1(VI) CHAIN-LIKE"/>
    <property type="match status" value="1"/>
</dbReference>
<gene>
    <name evidence="2" type="ORF">TELCIR_23795</name>
</gene>
<feature type="domain" description="VWFA" evidence="1">
    <location>
        <begin position="1"/>
        <end position="107"/>
    </location>
</feature>
<dbReference type="Proteomes" id="UP000230423">
    <property type="component" value="Unassembled WGS sequence"/>
</dbReference>
<dbReference type="PANTHER" id="PTHR24020">
    <property type="entry name" value="COLLAGEN ALPHA"/>
    <property type="match status" value="1"/>
</dbReference>
<dbReference type="EMBL" id="KZ392024">
    <property type="protein sequence ID" value="PIO54831.1"/>
    <property type="molecule type" value="Genomic_DNA"/>
</dbReference>
<proteinExistence type="predicted"/>
<dbReference type="InterPro" id="IPR036465">
    <property type="entry name" value="vWFA_dom_sf"/>
</dbReference>
<keyword evidence="3" id="KW-1185">Reference proteome</keyword>
<evidence type="ECO:0000313" key="3">
    <source>
        <dbReference type="Proteomes" id="UP000230423"/>
    </source>
</evidence>
<dbReference type="InterPro" id="IPR002035">
    <property type="entry name" value="VWF_A"/>
</dbReference>
<reference evidence="2 3" key="1">
    <citation type="submission" date="2015-09" db="EMBL/GenBank/DDBJ databases">
        <title>Draft genome of the parasitic nematode Teladorsagia circumcincta isolate WARC Sus (inbred).</title>
        <authorList>
            <person name="Mitreva M."/>
        </authorList>
    </citation>
    <scope>NUCLEOTIDE SEQUENCE [LARGE SCALE GENOMIC DNA]</scope>
    <source>
        <strain evidence="2 3">S</strain>
    </source>
</reference>
<feature type="non-terminal residue" evidence="2">
    <location>
        <position position="1"/>
    </location>
</feature>
<accession>A0A2G9TA19</accession>
<dbReference type="SUPFAM" id="SSF53300">
    <property type="entry name" value="vWA-like"/>
    <property type="match status" value="1"/>
</dbReference>
<dbReference type="AlphaFoldDB" id="A0A2G9TA19"/>